<dbReference type="EMBL" id="CP002339">
    <property type="protein sequence ID" value="AEF04107.1"/>
    <property type="molecule type" value="Genomic_DNA"/>
</dbReference>
<dbReference type="Gene3D" id="1.25.40.10">
    <property type="entry name" value="Tetratricopeptide repeat domain"/>
    <property type="match status" value="2"/>
</dbReference>
<gene>
    <name evidence="5" type="ordered locus">ambt_12945</name>
</gene>
<keyword evidence="6" id="KW-1185">Reference proteome</keyword>
<dbReference type="RefSeq" id="WP_013785037.1">
    <property type="nucleotide sequence ID" value="NC_015554.1"/>
</dbReference>
<dbReference type="InterPro" id="IPR012668">
    <property type="entry name" value="CHP02466"/>
</dbReference>
<organism evidence="5 6">
    <name type="scientific">Alteromonas naphthalenivorans</name>
    <dbReference type="NCBI Taxonomy" id="715451"/>
    <lineage>
        <taxon>Bacteria</taxon>
        <taxon>Pseudomonadati</taxon>
        <taxon>Pseudomonadota</taxon>
        <taxon>Gammaproteobacteria</taxon>
        <taxon>Alteromonadales</taxon>
        <taxon>Alteromonadaceae</taxon>
        <taxon>Alteromonas/Salinimonas group</taxon>
        <taxon>Alteromonas</taxon>
    </lineage>
</organism>
<dbReference type="InterPro" id="IPR011990">
    <property type="entry name" value="TPR-like_helical_dom_sf"/>
</dbReference>
<dbReference type="InterPro" id="IPR041656">
    <property type="entry name" value="TPR_5"/>
</dbReference>
<evidence type="ECO:0000259" key="4">
    <source>
        <dbReference type="Pfam" id="PF12688"/>
    </source>
</evidence>
<dbReference type="Pfam" id="PF13759">
    <property type="entry name" value="2OG-FeII_Oxy_5"/>
    <property type="match status" value="1"/>
</dbReference>
<proteinExistence type="predicted"/>
<dbReference type="Pfam" id="PF13432">
    <property type="entry name" value="TPR_16"/>
    <property type="match status" value="1"/>
</dbReference>
<dbReference type="SUPFAM" id="SSF48452">
    <property type="entry name" value="TPR-like"/>
    <property type="match status" value="2"/>
</dbReference>
<feature type="repeat" description="TPR" evidence="3">
    <location>
        <begin position="73"/>
        <end position="106"/>
    </location>
</feature>
<keyword evidence="2 3" id="KW-0802">TPR repeat</keyword>
<keyword evidence="1" id="KW-0677">Repeat</keyword>
<dbReference type="Pfam" id="PF12688">
    <property type="entry name" value="TPR_5"/>
    <property type="match status" value="1"/>
</dbReference>
<sequence>MQNSPSIIIPQLIQAFNKREYNVVLDMIKLNPTLLRVDAVVPQLQASALRKLGFVNEATKAYEKGLKRFPSACDLMNSFGNLLLEVGQNKKALLLFSKANKISPESYDYKYNLARTLFADERYAEAEKNVRELIKVHPLKLDLLLMLSSILSQKGQNVEAEKYLLQILEIDSSNIKALNNLGNIKRSIGQQDEALILYKRALDTGAAGAEIYQNLAAILALKGTHKESFEVYEQGLSKYPLNVTLHKEYAHFAWIQNANSPFALLEKVLSTEQPGLVMAYTELMLKIDDFEKAKLWLEKLVAKQDPSIQIAAVASLSNALRGLGQFQEALDVINSLPNTKSAELLPLLIEKSYSLLSLDRAKEAISVLELVCRIAPLNQGYWTLLSTAYKANGDETKYQTLCQYQDFVNVTSLLENSEENMHFINELAGYLNSLHSSTKHPIGQSLRNGTQTFENLLDSEHYLIQTLKTALKNRAKSFVCSLSTQKKHPFLSRIHSNLQFIGSWSVRLRKAGFHKSHYHSEGWLSGVLYVDVPDEVRENGNGWLVFGRPDIKGVEMLEDFAIKPLAGNVVFFPSYMWHGTNPIYSDTQRLTVAFDIVPES</sequence>
<protein>
    <recommendedName>
        <fullName evidence="4">Tetratrico peptide repeat group 5 domain-containing protein</fullName>
    </recommendedName>
</protein>
<name>F5ZDZ5_ALTNA</name>
<dbReference type="OrthoDB" id="549777at2"/>
<reference evidence="5 6" key="1">
    <citation type="journal article" date="2011" name="J. Bacteriol.">
        <title>Complete genome sequence of the polycyclic aromatic hydrocarbon-degrading bacterium Alteromonas sp. strain SN2.</title>
        <authorList>
            <person name="Jin H.M."/>
            <person name="Jeong H."/>
            <person name="Moon E.J."/>
            <person name="Math R.K."/>
            <person name="Lee K."/>
            <person name="Kim H.J."/>
            <person name="Jeon C.O."/>
            <person name="Oh T.K."/>
            <person name="Kim J.F."/>
        </authorList>
    </citation>
    <scope>NUCLEOTIDE SEQUENCE [LARGE SCALE GENOMIC DNA]</scope>
    <source>
        <strain evidence="6">JCM 17741 / KACC 18427 / KCTC 11700BP / SN2</strain>
    </source>
</reference>
<dbReference type="PANTHER" id="PTHR44227:SF3">
    <property type="entry name" value="PROTEIN O-MANNOSYL-TRANSFERASE TMTC4"/>
    <property type="match status" value="1"/>
</dbReference>
<dbReference type="GO" id="GO:0030968">
    <property type="term" value="P:endoplasmic reticulum unfolded protein response"/>
    <property type="evidence" value="ECO:0007669"/>
    <property type="project" value="TreeGrafter"/>
</dbReference>
<evidence type="ECO:0000313" key="6">
    <source>
        <dbReference type="Proteomes" id="UP000000683"/>
    </source>
</evidence>
<evidence type="ECO:0000313" key="5">
    <source>
        <dbReference type="EMBL" id="AEF04107.1"/>
    </source>
</evidence>
<feature type="domain" description="Tetratrico peptide repeat group 5" evidence="4">
    <location>
        <begin position="312"/>
        <end position="368"/>
    </location>
</feature>
<dbReference type="SMART" id="SM00028">
    <property type="entry name" value="TPR"/>
    <property type="match status" value="6"/>
</dbReference>
<accession>F5ZDZ5</accession>
<dbReference type="InterPro" id="IPR052346">
    <property type="entry name" value="O-mannosyl-transferase_TMTC"/>
</dbReference>
<dbReference type="HOGENOM" id="CLU_029701_0_0_6"/>
<dbReference type="PANTHER" id="PTHR44227">
    <property type="match status" value="1"/>
</dbReference>
<evidence type="ECO:0000256" key="3">
    <source>
        <dbReference type="PROSITE-ProRule" id="PRU00339"/>
    </source>
</evidence>
<dbReference type="AlphaFoldDB" id="F5ZDZ5"/>
<dbReference type="Pfam" id="PF13374">
    <property type="entry name" value="TPR_10"/>
    <property type="match status" value="1"/>
</dbReference>
<dbReference type="eggNOG" id="COG0457">
    <property type="taxonomic scope" value="Bacteria"/>
</dbReference>
<dbReference type="Gene3D" id="2.60.120.620">
    <property type="entry name" value="q2cbj1_9rhob like domain"/>
    <property type="match status" value="1"/>
</dbReference>
<dbReference type="GO" id="GO:0035269">
    <property type="term" value="P:protein O-linked glycosylation via mannose"/>
    <property type="evidence" value="ECO:0007669"/>
    <property type="project" value="TreeGrafter"/>
</dbReference>
<dbReference type="GO" id="GO:0000030">
    <property type="term" value="F:mannosyltransferase activity"/>
    <property type="evidence" value="ECO:0007669"/>
    <property type="project" value="TreeGrafter"/>
</dbReference>
<dbReference type="Proteomes" id="UP000000683">
    <property type="component" value="Chromosome"/>
</dbReference>
<evidence type="ECO:0000256" key="1">
    <source>
        <dbReference type="ARBA" id="ARBA00022737"/>
    </source>
</evidence>
<evidence type="ECO:0000256" key="2">
    <source>
        <dbReference type="ARBA" id="ARBA00022803"/>
    </source>
</evidence>
<dbReference type="KEGG" id="alt:ambt_12945"/>
<dbReference type="PROSITE" id="PS50005">
    <property type="entry name" value="TPR"/>
    <property type="match status" value="1"/>
</dbReference>
<dbReference type="InterPro" id="IPR019734">
    <property type="entry name" value="TPR_rpt"/>
</dbReference>